<keyword evidence="7" id="KW-0067">ATP-binding</keyword>
<dbReference type="AlphaFoldDB" id="A0AAW2YZB6"/>
<dbReference type="InterPro" id="IPR027417">
    <property type="entry name" value="P-loop_NTPase"/>
</dbReference>
<dbReference type="InterPro" id="IPR003959">
    <property type="entry name" value="ATPase_AAA_core"/>
</dbReference>
<sequence>MERFKNAQPVVQWCMNSLKNLGKYATPIGIILYSEIGSSIVTSVASTIKSVLGRLFMSRAFLTSKDEAFHWIMLWISENEYSSRANHFSVLTSKTYFDFSTHFFNMSPSEKDKNKIPVKFVPSPGTHIVKFEGKYLIVKYSKQSGGSNNSESDDQLIISTIGYQPYFLRAFITHCQETYVKSKHGKTLIYVPDIYCDNWEPRICRNKRDPSTVVLKSDLYEGIKTDAQEFLANQSWYHRHGIPFRRGYLLHGPPGTGKSSAVVALAGDLDMNICMVNLTAKSLSDEKLSGLLLSTPYNSIILLEDIDHAIEHTAKASANHKSIPEDVNDNDDLSDIMSSPISLAGLLNCIDGVIAQEGRLVFMTTNSPHKLPEALVRPGRVDVKHLVDYSDEEQCRKMFVNFYGEESQEQASRFVSALKKVSLAGPLGHVGTGSIVDKKITTAQLQGHFLIYKDKAEEAIRNADRLFV</sequence>
<evidence type="ECO:0000313" key="14">
    <source>
        <dbReference type="EMBL" id="KAL0482359.1"/>
    </source>
</evidence>
<dbReference type="Pfam" id="PF08740">
    <property type="entry name" value="BCS1_N"/>
    <property type="match status" value="1"/>
</dbReference>
<evidence type="ECO:0000256" key="11">
    <source>
        <dbReference type="ARBA" id="ARBA00048778"/>
    </source>
</evidence>
<dbReference type="SMART" id="SM01024">
    <property type="entry name" value="BCS1_N"/>
    <property type="match status" value="1"/>
</dbReference>
<evidence type="ECO:0000256" key="2">
    <source>
        <dbReference type="ARBA" id="ARBA00007448"/>
    </source>
</evidence>
<evidence type="ECO:0000259" key="13">
    <source>
        <dbReference type="SMART" id="SM01024"/>
    </source>
</evidence>
<name>A0AAW2YZB6_9EUKA</name>
<dbReference type="InterPro" id="IPR050747">
    <property type="entry name" value="Mitochondrial_chaperone_BCS1"/>
</dbReference>
<reference evidence="14 15" key="1">
    <citation type="submission" date="2024-03" db="EMBL/GenBank/DDBJ databases">
        <title>The Acrasis kona genome and developmental transcriptomes reveal deep origins of eukaryotic multicellular pathways.</title>
        <authorList>
            <person name="Sheikh S."/>
            <person name="Fu C.-J."/>
            <person name="Brown M.W."/>
            <person name="Baldauf S.L."/>
        </authorList>
    </citation>
    <scope>NUCLEOTIDE SEQUENCE [LARGE SCALE GENOMIC DNA]</scope>
    <source>
        <strain evidence="14 15">ATCC MYA-3509</strain>
    </source>
</reference>
<keyword evidence="4" id="KW-0547">Nucleotide-binding</keyword>
<evidence type="ECO:0000256" key="4">
    <source>
        <dbReference type="ARBA" id="ARBA00022741"/>
    </source>
</evidence>
<protein>
    <submittedName>
        <fullName evidence="14">Mitochondrial chaperone BCS1</fullName>
    </submittedName>
</protein>
<keyword evidence="9" id="KW-0496">Mitochondrion</keyword>
<dbReference type="SUPFAM" id="SSF52540">
    <property type="entry name" value="P-loop containing nucleoside triphosphate hydrolases"/>
    <property type="match status" value="1"/>
</dbReference>
<evidence type="ECO:0000313" key="15">
    <source>
        <dbReference type="Proteomes" id="UP001431209"/>
    </source>
</evidence>
<gene>
    <name evidence="14" type="ORF">AKO1_012967</name>
</gene>
<dbReference type="Pfam" id="PF00004">
    <property type="entry name" value="AAA"/>
    <property type="match status" value="1"/>
</dbReference>
<keyword evidence="3" id="KW-0812">Transmembrane</keyword>
<evidence type="ECO:0000256" key="10">
    <source>
        <dbReference type="ARBA" id="ARBA00023136"/>
    </source>
</evidence>
<keyword evidence="8" id="KW-1133">Transmembrane helix</keyword>
<evidence type="ECO:0000256" key="7">
    <source>
        <dbReference type="ARBA" id="ARBA00022840"/>
    </source>
</evidence>
<evidence type="ECO:0000256" key="8">
    <source>
        <dbReference type="ARBA" id="ARBA00022989"/>
    </source>
</evidence>
<dbReference type="Gene3D" id="3.40.50.300">
    <property type="entry name" value="P-loop containing nucleotide triphosphate hydrolases"/>
    <property type="match status" value="1"/>
</dbReference>
<dbReference type="InterPro" id="IPR003593">
    <property type="entry name" value="AAA+_ATPase"/>
</dbReference>
<keyword evidence="15" id="KW-1185">Reference proteome</keyword>
<evidence type="ECO:0000256" key="1">
    <source>
        <dbReference type="ARBA" id="ARBA00004434"/>
    </source>
</evidence>
<accession>A0AAW2YZB6</accession>
<keyword evidence="10" id="KW-0472">Membrane</keyword>
<evidence type="ECO:0000259" key="12">
    <source>
        <dbReference type="SMART" id="SM00382"/>
    </source>
</evidence>
<dbReference type="PANTHER" id="PTHR23070">
    <property type="entry name" value="BCS1 AAA-TYPE ATPASE"/>
    <property type="match status" value="1"/>
</dbReference>
<evidence type="ECO:0000256" key="3">
    <source>
        <dbReference type="ARBA" id="ARBA00022692"/>
    </source>
</evidence>
<comment type="similarity">
    <text evidence="2">Belongs to the AAA ATPase family. BCS1 subfamily.</text>
</comment>
<comment type="caution">
    <text evidence="14">The sequence shown here is derived from an EMBL/GenBank/DDBJ whole genome shotgun (WGS) entry which is preliminary data.</text>
</comment>
<feature type="domain" description="AAA+ ATPase" evidence="12">
    <location>
        <begin position="244"/>
        <end position="391"/>
    </location>
</feature>
<keyword evidence="5" id="KW-0999">Mitochondrion inner membrane</keyword>
<dbReference type="Pfam" id="PF25426">
    <property type="entry name" value="AAA_lid_BCS1"/>
    <property type="match status" value="1"/>
</dbReference>
<dbReference type="EMBL" id="JAOPGA020000840">
    <property type="protein sequence ID" value="KAL0482359.1"/>
    <property type="molecule type" value="Genomic_DNA"/>
</dbReference>
<dbReference type="InterPro" id="IPR057495">
    <property type="entry name" value="AAA_lid_BCS1"/>
</dbReference>
<comment type="subcellular location">
    <subcellularLocation>
        <location evidence="1">Mitochondrion inner membrane</location>
        <topology evidence="1">Single-pass membrane protein</topology>
    </subcellularLocation>
</comment>
<proteinExistence type="inferred from homology"/>
<organism evidence="14 15">
    <name type="scientific">Acrasis kona</name>
    <dbReference type="NCBI Taxonomy" id="1008807"/>
    <lineage>
        <taxon>Eukaryota</taxon>
        <taxon>Discoba</taxon>
        <taxon>Heterolobosea</taxon>
        <taxon>Tetramitia</taxon>
        <taxon>Eutetramitia</taxon>
        <taxon>Acrasidae</taxon>
        <taxon>Acrasis</taxon>
    </lineage>
</organism>
<evidence type="ECO:0000256" key="6">
    <source>
        <dbReference type="ARBA" id="ARBA00022801"/>
    </source>
</evidence>
<comment type="catalytic activity">
    <reaction evidence="11">
        <text>ATP + H2O = ADP + phosphate + H(+)</text>
        <dbReference type="Rhea" id="RHEA:13065"/>
        <dbReference type="ChEBI" id="CHEBI:15377"/>
        <dbReference type="ChEBI" id="CHEBI:15378"/>
        <dbReference type="ChEBI" id="CHEBI:30616"/>
        <dbReference type="ChEBI" id="CHEBI:43474"/>
        <dbReference type="ChEBI" id="CHEBI:456216"/>
    </reaction>
    <physiologicalReaction direction="left-to-right" evidence="11">
        <dbReference type="Rhea" id="RHEA:13066"/>
    </physiologicalReaction>
</comment>
<keyword evidence="6" id="KW-0378">Hydrolase</keyword>
<evidence type="ECO:0000256" key="5">
    <source>
        <dbReference type="ARBA" id="ARBA00022792"/>
    </source>
</evidence>
<dbReference type="GO" id="GO:0005743">
    <property type="term" value="C:mitochondrial inner membrane"/>
    <property type="evidence" value="ECO:0007669"/>
    <property type="project" value="UniProtKB-SubCell"/>
</dbReference>
<dbReference type="Proteomes" id="UP001431209">
    <property type="component" value="Unassembled WGS sequence"/>
</dbReference>
<dbReference type="InterPro" id="IPR014851">
    <property type="entry name" value="BCS1_N"/>
</dbReference>
<dbReference type="SMART" id="SM00382">
    <property type="entry name" value="AAA"/>
    <property type="match status" value="1"/>
</dbReference>
<feature type="domain" description="BCS1 N-terminal" evidence="13">
    <location>
        <begin position="31"/>
        <end position="213"/>
    </location>
</feature>
<evidence type="ECO:0000256" key="9">
    <source>
        <dbReference type="ARBA" id="ARBA00023128"/>
    </source>
</evidence>
<dbReference type="GO" id="GO:0005524">
    <property type="term" value="F:ATP binding"/>
    <property type="evidence" value="ECO:0007669"/>
    <property type="project" value="UniProtKB-KW"/>
</dbReference>
<dbReference type="GO" id="GO:0016887">
    <property type="term" value="F:ATP hydrolysis activity"/>
    <property type="evidence" value="ECO:0007669"/>
    <property type="project" value="InterPro"/>
</dbReference>